<dbReference type="InterPro" id="IPR018484">
    <property type="entry name" value="FGGY_N"/>
</dbReference>
<dbReference type="Pfam" id="PF00370">
    <property type="entry name" value="FGGY_N"/>
    <property type="match status" value="1"/>
</dbReference>
<dbReference type="PIRSF" id="PIRSF000538">
    <property type="entry name" value="GlpK"/>
    <property type="match status" value="1"/>
</dbReference>
<dbReference type="AlphaFoldDB" id="A0A9D1N6F6"/>
<dbReference type="Pfam" id="PF02782">
    <property type="entry name" value="FGGY_C"/>
    <property type="match status" value="1"/>
</dbReference>
<evidence type="ECO:0000256" key="3">
    <source>
        <dbReference type="ARBA" id="ARBA00022777"/>
    </source>
</evidence>
<dbReference type="Gene3D" id="3.30.420.40">
    <property type="match status" value="2"/>
</dbReference>
<dbReference type="GO" id="GO:0016301">
    <property type="term" value="F:kinase activity"/>
    <property type="evidence" value="ECO:0007669"/>
    <property type="project" value="UniProtKB-KW"/>
</dbReference>
<evidence type="ECO:0000313" key="7">
    <source>
        <dbReference type="Proteomes" id="UP000824130"/>
    </source>
</evidence>
<evidence type="ECO:0000259" key="5">
    <source>
        <dbReference type="Pfam" id="PF02782"/>
    </source>
</evidence>
<keyword evidence="2" id="KW-0808">Transferase</keyword>
<organism evidence="6 7">
    <name type="scientific">Candidatus Allocopromorpha excrementipullorum</name>
    <dbReference type="NCBI Taxonomy" id="2840743"/>
    <lineage>
        <taxon>Bacteria</taxon>
        <taxon>Bacillati</taxon>
        <taxon>Bacillota</taxon>
        <taxon>Clostridia</taxon>
        <taxon>Eubacteriales</taxon>
        <taxon>Eubacteriaceae</taxon>
        <taxon>Eubacteriaceae incertae sedis</taxon>
        <taxon>Candidatus Allocopromorpha</taxon>
    </lineage>
</organism>
<sequence>MKKEYIIAYDCGTTALKTVLISSDGTVIGDARADNPLIQKEASWAEIEPAVIWGNICDTTKELVEKNEIDPKNVIGLVFVAHWKNIIPVDNKGNVLYNSIIWADARAAEQAKKLNDAAGFFVGTGQEYWPRLMWLKEKEPDIWKNTNRIMGLNTYLKWKATGAFVTEPSDDFIHSYNPKMQELYDKILEAAGLKEDLDKFPPIKPATDEVGKLNEQSAHEMGLVPGIPVFGGFGDLPAITVGTGCCRENMVHIYMGTSSWLVQLMRERRDNYSPQWFTFDKNFEAAMFSLQTGCMAFDWAVDQFYNAERKILGDDVFGLVDREVSETAPGSDGLIATHWLTGELPPLAKNAKALFLNVTSVHDRRHMVRAVMESVCYTHRNYLKTYEEKNGLKLSSIRVVGGGAASDVWMQMLADVLQVKVEVPESPRYTGAMGAYYCAMVGLGKIENYDAIYDAVRINKTFEPRSEYAETYEKMFDVYVKLYPALSGIYDELNGKY</sequence>
<dbReference type="CDD" id="cd07805">
    <property type="entry name" value="ASKHA_NBD_FGGY_CvXK-like"/>
    <property type="match status" value="1"/>
</dbReference>
<dbReference type="Proteomes" id="UP000824130">
    <property type="component" value="Unassembled WGS sequence"/>
</dbReference>
<dbReference type="InterPro" id="IPR018485">
    <property type="entry name" value="FGGY_C"/>
</dbReference>
<dbReference type="InterPro" id="IPR050406">
    <property type="entry name" value="FGGY_Carb_Kinase"/>
</dbReference>
<name>A0A9D1N6F6_9FIRM</name>
<dbReference type="SUPFAM" id="SSF53067">
    <property type="entry name" value="Actin-like ATPase domain"/>
    <property type="match status" value="2"/>
</dbReference>
<evidence type="ECO:0000256" key="2">
    <source>
        <dbReference type="ARBA" id="ARBA00022679"/>
    </source>
</evidence>
<gene>
    <name evidence="6" type="ORF">IAD25_02175</name>
</gene>
<accession>A0A9D1N6F6</accession>
<proteinExistence type="inferred from homology"/>
<feature type="domain" description="Carbohydrate kinase FGGY C-terminal" evidence="5">
    <location>
        <begin position="298"/>
        <end position="442"/>
    </location>
</feature>
<evidence type="ECO:0000256" key="1">
    <source>
        <dbReference type="ARBA" id="ARBA00009156"/>
    </source>
</evidence>
<keyword evidence="3 6" id="KW-0418">Kinase</keyword>
<feature type="domain" description="Carbohydrate kinase FGGY N-terminal" evidence="4">
    <location>
        <begin position="5"/>
        <end position="237"/>
    </location>
</feature>
<reference evidence="6" key="1">
    <citation type="submission" date="2020-10" db="EMBL/GenBank/DDBJ databases">
        <authorList>
            <person name="Gilroy R."/>
        </authorList>
    </citation>
    <scope>NUCLEOTIDE SEQUENCE</scope>
    <source>
        <strain evidence="6">ChiSjej4B22-8349</strain>
    </source>
</reference>
<dbReference type="EMBL" id="DVOB01000048">
    <property type="protein sequence ID" value="HIU95506.1"/>
    <property type="molecule type" value="Genomic_DNA"/>
</dbReference>
<dbReference type="PANTHER" id="PTHR43095:SF5">
    <property type="entry name" value="XYLULOSE KINASE"/>
    <property type="match status" value="1"/>
</dbReference>
<comment type="caution">
    <text evidence="6">The sequence shown here is derived from an EMBL/GenBank/DDBJ whole genome shotgun (WGS) entry which is preliminary data.</text>
</comment>
<dbReference type="InterPro" id="IPR000577">
    <property type="entry name" value="Carb_kinase_FGGY"/>
</dbReference>
<reference evidence="6" key="2">
    <citation type="journal article" date="2021" name="PeerJ">
        <title>Extensive microbial diversity within the chicken gut microbiome revealed by metagenomics and culture.</title>
        <authorList>
            <person name="Gilroy R."/>
            <person name="Ravi A."/>
            <person name="Getino M."/>
            <person name="Pursley I."/>
            <person name="Horton D.L."/>
            <person name="Alikhan N.F."/>
            <person name="Baker D."/>
            <person name="Gharbi K."/>
            <person name="Hall N."/>
            <person name="Watson M."/>
            <person name="Adriaenssens E.M."/>
            <person name="Foster-Nyarko E."/>
            <person name="Jarju S."/>
            <person name="Secka A."/>
            <person name="Antonio M."/>
            <person name="Oren A."/>
            <person name="Chaudhuri R.R."/>
            <person name="La Ragione R."/>
            <person name="Hildebrand F."/>
            <person name="Pallen M.J."/>
        </authorList>
    </citation>
    <scope>NUCLEOTIDE SEQUENCE</scope>
    <source>
        <strain evidence="6">ChiSjej4B22-8349</strain>
    </source>
</reference>
<evidence type="ECO:0000259" key="4">
    <source>
        <dbReference type="Pfam" id="PF00370"/>
    </source>
</evidence>
<protein>
    <submittedName>
        <fullName evidence="6">Carbohydrate kinase</fullName>
    </submittedName>
</protein>
<comment type="similarity">
    <text evidence="1">Belongs to the FGGY kinase family.</text>
</comment>
<evidence type="ECO:0000313" key="6">
    <source>
        <dbReference type="EMBL" id="HIU95506.1"/>
    </source>
</evidence>
<dbReference type="InterPro" id="IPR043129">
    <property type="entry name" value="ATPase_NBD"/>
</dbReference>
<dbReference type="GO" id="GO:0005975">
    <property type="term" value="P:carbohydrate metabolic process"/>
    <property type="evidence" value="ECO:0007669"/>
    <property type="project" value="InterPro"/>
</dbReference>
<dbReference type="PANTHER" id="PTHR43095">
    <property type="entry name" value="SUGAR KINASE"/>
    <property type="match status" value="1"/>
</dbReference>